<dbReference type="PANTHER" id="PTHR32009:SF155">
    <property type="entry name" value="DISEASE RESISTANCE PROTEIN (TIR-NBS-LRR CLASS)"/>
    <property type="match status" value="1"/>
</dbReference>
<dbReference type="SUPFAM" id="SSF52200">
    <property type="entry name" value="Toll/Interleukin receptor TIR domain"/>
    <property type="match status" value="1"/>
</dbReference>
<reference evidence="3" key="1">
    <citation type="submission" date="2020-08" db="EMBL/GenBank/DDBJ databases">
        <title>Plant Genome Project.</title>
        <authorList>
            <person name="Zhang R.-G."/>
        </authorList>
    </citation>
    <scope>NUCLEOTIDE SEQUENCE</scope>
    <source>
        <strain evidence="3">WSP0</strain>
        <tissue evidence="3">Leaf</tissue>
    </source>
</reference>
<comment type="caution">
    <text evidence="3">The sequence shown here is derived from an EMBL/GenBank/DDBJ whole genome shotgun (WGS) entry which is preliminary data.</text>
</comment>
<evidence type="ECO:0000256" key="1">
    <source>
        <dbReference type="ARBA" id="ARBA00023027"/>
    </source>
</evidence>
<dbReference type="PANTHER" id="PTHR32009">
    <property type="entry name" value="TMV RESISTANCE PROTEIN N-LIKE"/>
    <property type="match status" value="1"/>
</dbReference>
<dbReference type="Proteomes" id="UP000823749">
    <property type="component" value="Chromosome 12"/>
</dbReference>
<gene>
    <name evidence="3" type="ORF">RHGRI_033586</name>
</gene>
<evidence type="ECO:0000313" key="4">
    <source>
        <dbReference type="Proteomes" id="UP000823749"/>
    </source>
</evidence>
<dbReference type="AlphaFoldDB" id="A0AAV6I0F9"/>
<proteinExistence type="predicted"/>
<dbReference type="PROSITE" id="PS50104">
    <property type="entry name" value="TIR"/>
    <property type="match status" value="1"/>
</dbReference>
<keyword evidence="4" id="KW-1185">Reference proteome</keyword>
<dbReference type="Pfam" id="PF01582">
    <property type="entry name" value="TIR"/>
    <property type="match status" value="1"/>
</dbReference>
<protein>
    <recommendedName>
        <fullName evidence="2">TIR domain-containing protein</fullName>
    </recommendedName>
</protein>
<keyword evidence="1" id="KW-0520">NAD</keyword>
<dbReference type="InterPro" id="IPR035897">
    <property type="entry name" value="Toll_tir_struct_dom_sf"/>
</dbReference>
<evidence type="ECO:0000313" key="3">
    <source>
        <dbReference type="EMBL" id="KAG5521075.1"/>
    </source>
</evidence>
<name>A0AAV6I0F9_9ERIC</name>
<sequence length="108" mass="11769">MSKGDVIASSLIDAIHDSAAAIAVISPSYASSRWCLEELATICECEGSFSPCSSTWTPRTCGGRKGRSKRTFEASRVGLRRKRSCGGEMRWERRVGSLVGFIRIGKPQ</sequence>
<dbReference type="EMBL" id="JACTNZ010000012">
    <property type="protein sequence ID" value="KAG5521075.1"/>
    <property type="molecule type" value="Genomic_DNA"/>
</dbReference>
<feature type="domain" description="TIR" evidence="2">
    <location>
        <begin position="1"/>
        <end position="108"/>
    </location>
</feature>
<evidence type="ECO:0000259" key="2">
    <source>
        <dbReference type="PROSITE" id="PS50104"/>
    </source>
</evidence>
<dbReference type="InterPro" id="IPR000157">
    <property type="entry name" value="TIR_dom"/>
</dbReference>
<organism evidence="3 4">
    <name type="scientific">Rhododendron griersonianum</name>
    <dbReference type="NCBI Taxonomy" id="479676"/>
    <lineage>
        <taxon>Eukaryota</taxon>
        <taxon>Viridiplantae</taxon>
        <taxon>Streptophyta</taxon>
        <taxon>Embryophyta</taxon>
        <taxon>Tracheophyta</taxon>
        <taxon>Spermatophyta</taxon>
        <taxon>Magnoliopsida</taxon>
        <taxon>eudicotyledons</taxon>
        <taxon>Gunneridae</taxon>
        <taxon>Pentapetalae</taxon>
        <taxon>asterids</taxon>
        <taxon>Ericales</taxon>
        <taxon>Ericaceae</taxon>
        <taxon>Ericoideae</taxon>
        <taxon>Rhodoreae</taxon>
        <taxon>Rhododendron</taxon>
    </lineage>
</organism>
<accession>A0AAV6I0F9</accession>
<dbReference type="GO" id="GO:0007165">
    <property type="term" value="P:signal transduction"/>
    <property type="evidence" value="ECO:0007669"/>
    <property type="project" value="InterPro"/>
</dbReference>
<dbReference type="Gene3D" id="3.40.50.10140">
    <property type="entry name" value="Toll/interleukin-1 receptor homology (TIR) domain"/>
    <property type="match status" value="1"/>
</dbReference>